<dbReference type="OrthoDB" id="5875348at2"/>
<evidence type="ECO:0000313" key="2">
    <source>
        <dbReference type="EMBL" id="RDV01589.1"/>
    </source>
</evidence>
<evidence type="ECO:0000313" key="3">
    <source>
        <dbReference type="Proteomes" id="UP000263833"/>
    </source>
</evidence>
<sequence length="135" mass="14115">MPADERGIFMNLVLRILVGLWGLGFGLLAVRGIIDPKVFTSQFGIEAPGSSINSVRSDFGAFFLVSAFCALWGAAKPEKAKLLYVPAALFGTALAGRLIGLGLGDPASAANNQAMIIEGVSTLLMLFAARRLGTS</sequence>
<protein>
    <submittedName>
        <fullName evidence="2">DUF4345 domain-containing protein</fullName>
    </submittedName>
</protein>
<feature type="transmembrane region" description="Helical" evidence="1">
    <location>
        <begin position="59"/>
        <end position="75"/>
    </location>
</feature>
<dbReference type="InterPro" id="IPR025597">
    <property type="entry name" value="DUF4345"/>
</dbReference>
<comment type="caution">
    <text evidence="2">The sequence shown here is derived from an EMBL/GenBank/DDBJ whole genome shotgun (WGS) entry which is preliminary data.</text>
</comment>
<feature type="transmembrane region" description="Helical" evidence="1">
    <location>
        <begin position="12"/>
        <end position="34"/>
    </location>
</feature>
<proteinExistence type="predicted"/>
<keyword evidence="1" id="KW-1133">Transmembrane helix</keyword>
<evidence type="ECO:0000256" key="1">
    <source>
        <dbReference type="SAM" id="Phobius"/>
    </source>
</evidence>
<organism evidence="2 3">
    <name type="scientific">Sphingorhabdus pulchriflava</name>
    <dbReference type="NCBI Taxonomy" id="2292257"/>
    <lineage>
        <taxon>Bacteria</taxon>
        <taxon>Pseudomonadati</taxon>
        <taxon>Pseudomonadota</taxon>
        <taxon>Alphaproteobacteria</taxon>
        <taxon>Sphingomonadales</taxon>
        <taxon>Sphingomonadaceae</taxon>
        <taxon>Sphingorhabdus</taxon>
    </lineage>
</organism>
<feature type="transmembrane region" description="Helical" evidence="1">
    <location>
        <begin position="82"/>
        <end position="103"/>
    </location>
</feature>
<dbReference type="EMBL" id="QRGP01000003">
    <property type="protein sequence ID" value="RDV01589.1"/>
    <property type="molecule type" value="Genomic_DNA"/>
</dbReference>
<feature type="transmembrane region" description="Helical" evidence="1">
    <location>
        <begin position="109"/>
        <end position="129"/>
    </location>
</feature>
<keyword evidence="1" id="KW-0812">Transmembrane</keyword>
<reference evidence="3" key="1">
    <citation type="submission" date="2018-08" db="EMBL/GenBank/DDBJ databases">
        <authorList>
            <person name="Kim S.-J."/>
            <person name="Jung G.-Y."/>
        </authorList>
    </citation>
    <scope>NUCLEOTIDE SEQUENCE [LARGE SCALE GENOMIC DNA]</scope>
    <source>
        <strain evidence="3">GY_G</strain>
    </source>
</reference>
<gene>
    <name evidence="2" type="ORF">DXH95_14985</name>
</gene>
<dbReference type="Proteomes" id="UP000263833">
    <property type="component" value="Unassembled WGS sequence"/>
</dbReference>
<dbReference type="Pfam" id="PF14248">
    <property type="entry name" value="DUF4345"/>
    <property type="match status" value="1"/>
</dbReference>
<keyword evidence="1" id="KW-0472">Membrane</keyword>
<accession>A0A371B1X0</accession>
<keyword evidence="3" id="KW-1185">Reference proteome</keyword>
<dbReference type="AlphaFoldDB" id="A0A371B1X0"/>
<name>A0A371B1X0_9SPHN</name>